<dbReference type="Proteomes" id="UP000178379">
    <property type="component" value="Unassembled WGS sequence"/>
</dbReference>
<dbReference type="EMBL" id="MFSQ01000058">
    <property type="protein sequence ID" value="OGI40259.1"/>
    <property type="molecule type" value="Genomic_DNA"/>
</dbReference>
<dbReference type="STRING" id="1817756.A2140_00690"/>
<comment type="caution">
    <text evidence="2">The sequence shown here is derived from an EMBL/GenBank/DDBJ whole genome shotgun (WGS) entry which is preliminary data.</text>
</comment>
<reference evidence="2 3" key="1">
    <citation type="journal article" date="2016" name="Nat. Commun.">
        <title>Thousands of microbial genomes shed light on interconnected biogeochemical processes in an aquifer system.</title>
        <authorList>
            <person name="Anantharaman K."/>
            <person name="Brown C.T."/>
            <person name="Hug L.A."/>
            <person name="Sharon I."/>
            <person name="Castelle C.J."/>
            <person name="Probst A.J."/>
            <person name="Thomas B.C."/>
            <person name="Singh A."/>
            <person name="Wilkins M.J."/>
            <person name="Karaoz U."/>
            <person name="Brodie E.L."/>
            <person name="Williams K.H."/>
            <person name="Hubbard S.S."/>
            <person name="Banfield J.F."/>
        </authorList>
    </citation>
    <scope>NUCLEOTIDE SEQUENCE [LARGE SCALE GENOMIC DNA]</scope>
</reference>
<dbReference type="Pfam" id="PF08897">
    <property type="entry name" value="DUF1841"/>
    <property type="match status" value="1"/>
</dbReference>
<evidence type="ECO:0000313" key="2">
    <source>
        <dbReference type="EMBL" id="OGI40259.1"/>
    </source>
</evidence>
<evidence type="ECO:0000256" key="1">
    <source>
        <dbReference type="SAM" id="MobiDB-lite"/>
    </source>
</evidence>
<dbReference type="InterPro" id="IPR014993">
    <property type="entry name" value="DUF1841"/>
</dbReference>
<evidence type="ECO:0000313" key="3">
    <source>
        <dbReference type="Proteomes" id="UP000178379"/>
    </source>
</evidence>
<protein>
    <recommendedName>
        <fullName evidence="4">DUF1841 domain-containing protein</fullName>
    </recommendedName>
</protein>
<evidence type="ECO:0008006" key="4">
    <source>
        <dbReference type="Google" id="ProtNLM"/>
    </source>
</evidence>
<gene>
    <name evidence="2" type="ORF">A2140_00690</name>
</gene>
<sequence length="143" mass="16197">MFSSDRGTMRDVFYRAWAKHARGETLEGVEALVVVIAQQHPEYHPLLQSPDNSRDQDYRPDNGQTNPFLHMAMHIAIEEQITTDQPRGIRARYQQLLAQWPDAHAVQHRMMECLAETIGQIARGGKAPDETGYLACLGRLGKT</sequence>
<accession>A0A1F6T5E3</accession>
<dbReference type="AlphaFoldDB" id="A0A1F6T5E3"/>
<proteinExistence type="predicted"/>
<name>A0A1F6T5E3_9PROT</name>
<organism evidence="2 3">
    <name type="scientific">Candidatus Muproteobacteria bacterium RBG_16_62_13</name>
    <dbReference type="NCBI Taxonomy" id="1817756"/>
    <lineage>
        <taxon>Bacteria</taxon>
        <taxon>Pseudomonadati</taxon>
        <taxon>Pseudomonadota</taxon>
        <taxon>Candidatus Muproteobacteria</taxon>
    </lineage>
</organism>
<feature type="region of interest" description="Disordered" evidence="1">
    <location>
        <begin position="44"/>
        <end position="65"/>
    </location>
</feature>